<protein>
    <recommendedName>
        <fullName evidence="4">Protein DETOXIFICATION</fullName>
    </recommendedName>
</protein>
<dbReference type="GO" id="GO:0016020">
    <property type="term" value="C:membrane"/>
    <property type="evidence" value="ECO:0007669"/>
    <property type="project" value="InterPro"/>
</dbReference>
<evidence type="ECO:0008006" key="4">
    <source>
        <dbReference type="Google" id="ProtNLM"/>
    </source>
</evidence>
<dbReference type="AlphaFoldDB" id="A0A5J5AHQ9"/>
<keyword evidence="3" id="KW-1185">Reference proteome</keyword>
<dbReference type="OrthoDB" id="2126698at2759"/>
<dbReference type="GO" id="GO:0015297">
    <property type="term" value="F:antiporter activity"/>
    <property type="evidence" value="ECO:0007669"/>
    <property type="project" value="InterPro"/>
</dbReference>
<dbReference type="EMBL" id="CM018043">
    <property type="protein sequence ID" value="KAA8530605.1"/>
    <property type="molecule type" value="Genomic_DNA"/>
</dbReference>
<dbReference type="GO" id="GO:0042910">
    <property type="term" value="F:xenobiotic transmembrane transporter activity"/>
    <property type="evidence" value="ECO:0007669"/>
    <property type="project" value="InterPro"/>
</dbReference>
<dbReference type="Proteomes" id="UP000325577">
    <property type="component" value="Linkage Group LG2"/>
</dbReference>
<dbReference type="InterPro" id="IPR002528">
    <property type="entry name" value="MATE_fam"/>
</dbReference>
<dbReference type="PANTHER" id="PTHR11206">
    <property type="entry name" value="MULTIDRUG RESISTANCE PROTEIN"/>
    <property type="match status" value="1"/>
</dbReference>
<evidence type="ECO:0000313" key="3">
    <source>
        <dbReference type="Proteomes" id="UP000325577"/>
    </source>
</evidence>
<organism evidence="2 3">
    <name type="scientific">Nyssa sinensis</name>
    <dbReference type="NCBI Taxonomy" id="561372"/>
    <lineage>
        <taxon>Eukaryota</taxon>
        <taxon>Viridiplantae</taxon>
        <taxon>Streptophyta</taxon>
        <taxon>Embryophyta</taxon>
        <taxon>Tracheophyta</taxon>
        <taxon>Spermatophyta</taxon>
        <taxon>Magnoliopsida</taxon>
        <taxon>eudicotyledons</taxon>
        <taxon>Gunneridae</taxon>
        <taxon>Pentapetalae</taxon>
        <taxon>asterids</taxon>
        <taxon>Cornales</taxon>
        <taxon>Nyssaceae</taxon>
        <taxon>Nyssa</taxon>
    </lineage>
</organism>
<gene>
    <name evidence="2" type="ORF">F0562_005314</name>
</gene>
<dbReference type="Pfam" id="PF01554">
    <property type="entry name" value="MatE"/>
    <property type="match status" value="1"/>
</dbReference>
<accession>A0A5J5AHQ9</accession>
<evidence type="ECO:0000256" key="1">
    <source>
        <dbReference type="ARBA" id="ARBA00010199"/>
    </source>
</evidence>
<sequence length="150" mass="16409">MEEVTTAEIRGERSWRVTWGTVFMQELKKTSYIAAPTVAATVMQYLMQVISVMMVGHLGQLSLSSVAIATSLTNATGFSLLKHRCVYGRGDNGRDQGREELEGNMGYYLYARAEEDELHSGTNGGSHRDAVPLASHIGDDGRAPWSALTL</sequence>
<name>A0A5J5AHQ9_9ASTE</name>
<proteinExistence type="inferred from homology"/>
<comment type="similarity">
    <text evidence="1">Belongs to the multi antimicrobial extrusion (MATE) (TC 2.A.66.1) family.</text>
</comment>
<reference evidence="2 3" key="1">
    <citation type="submission" date="2019-09" db="EMBL/GenBank/DDBJ databases">
        <title>A chromosome-level genome assembly of the Chinese tupelo Nyssa sinensis.</title>
        <authorList>
            <person name="Yang X."/>
            <person name="Kang M."/>
            <person name="Yang Y."/>
            <person name="Xiong H."/>
            <person name="Wang M."/>
            <person name="Zhang Z."/>
            <person name="Wang Z."/>
            <person name="Wu H."/>
            <person name="Ma T."/>
            <person name="Liu J."/>
            <person name="Xi Z."/>
        </authorList>
    </citation>
    <scope>NUCLEOTIDE SEQUENCE [LARGE SCALE GENOMIC DNA]</scope>
    <source>
        <strain evidence="2">J267</strain>
        <tissue evidence="2">Leaf</tissue>
    </source>
</reference>
<evidence type="ECO:0000313" key="2">
    <source>
        <dbReference type="EMBL" id="KAA8530605.1"/>
    </source>
</evidence>